<proteinExistence type="predicted"/>
<comment type="caution">
    <text evidence="3">The sequence shown here is derived from an EMBL/GenBank/DDBJ whole genome shotgun (WGS) entry which is preliminary data.</text>
</comment>
<evidence type="ECO:0000313" key="3">
    <source>
        <dbReference type="EMBL" id="TRX92700.1"/>
    </source>
</evidence>
<organism evidence="3 4">
    <name type="scientific">Xylaria flabelliformis</name>
    <dbReference type="NCBI Taxonomy" id="2512241"/>
    <lineage>
        <taxon>Eukaryota</taxon>
        <taxon>Fungi</taxon>
        <taxon>Dikarya</taxon>
        <taxon>Ascomycota</taxon>
        <taxon>Pezizomycotina</taxon>
        <taxon>Sordariomycetes</taxon>
        <taxon>Xylariomycetidae</taxon>
        <taxon>Xylariales</taxon>
        <taxon>Xylariaceae</taxon>
        <taxon>Xylaria</taxon>
    </lineage>
</organism>
<feature type="compositionally biased region" description="Low complexity" evidence="1">
    <location>
        <begin position="44"/>
        <end position="79"/>
    </location>
</feature>
<evidence type="ECO:0000256" key="2">
    <source>
        <dbReference type="SAM" id="Phobius"/>
    </source>
</evidence>
<keyword evidence="2" id="KW-0472">Membrane</keyword>
<name>A0A553HXL7_9PEZI</name>
<keyword evidence="4" id="KW-1185">Reference proteome</keyword>
<dbReference type="AlphaFoldDB" id="A0A553HXL7"/>
<feature type="region of interest" description="Disordered" evidence="1">
    <location>
        <begin position="44"/>
        <end position="89"/>
    </location>
</feature>
<dbReference type="OrthoDB" id="4761477at2759"/>
<dbReference type="Proteomes" id="UP000319160">
    <property type="component" value="Unassembled WGS sequence"/>
</dbReference>
<gene>
    <name evidence="3" type="ORF">FHL15_006374</name>
</gene>
<evidence type="ECO:0000313" key="4">
    <source>
        <dbReference type="Proteomes" id="UP000319160"/>
    </source>
</evidence>
<keyword evidence="2" id="KW-0812">Transmembrane</keyword>
<reference evidence="4" key="1">
    <citation type="submission" date="2019-06" db="EMBL/GenBank/DDBJ databases">
        <title>Draft genome sequence of the griseofulvin-producing fungus Xylaria cubensis strain G536.</title>
        <authorList>
            <person name="Mead M.E."/>
            <person name="Raja H.A."/>
            <person name="Steenwyk J.L."/>
            <person name="Knowles S.L."/>
            <person name="Oberlies N.H."/>
            <person name="Rokas A."/>
        </authorList>
    </citation>
    <scope>NUCLEOTIDE SEQUENCE [LARGE SCALE GENOMIC DNA]</scope>
    <source>
        <strain evidence="4">G536</strain>
    </source>
</reference>
<feature type="transmembrane region" description="Helical" evidence="2">
    <location>
        <begin position="204"/>
        <end position="228"/>
    </location>
</feature>
<protein>
    <submittedName>
        <fullName evidence="3">Uncharacterized protein</fullName>
    </submittedName>
</protein>
<sequence>MSNPMPQEERENLARTISNIWGTLVSPNITAPISTAPISATHASATPASTVPASTDPPSTTSSTSAPTAATSHTSDSPAGDASTSDEPHIDVRHDSCQLKMSLNTDALAADISRRDDRHEERIPCRRREVHEGGQRVEQEAPNFVFGDAARQQSLHLPSHIQYSNSSTRVRIRDIDNRQVGLNLGTDGRSLGLTLGGAPGIGTWQLFLTVDVNAIVVVFCVLLVIWLLKG</sequence>
<dbReference type="EMBL" id="VFLP01000034">
    <property type="protein sequence ID" value="TRX92700.1"/>
    <property type="molecule type" value="Genomic_DNA"/>
</dbReference>
<accession>A0A553HXL7</accession>
<keyword evidence="2" id="KW-1133">Transmembrane helix</keyword>
<evidence type="ECO:0000256" key="1">
    <source>
        <dbReference type="SAM" id="MobiDB-lite"/>
    </source>
</evidence>